<protein>
    <submittedName>
        <fullName evidence="2">Uncharacterized protein</fullName>
    </submittedName>
</protein>
<dbReference type="PROSITE" id="PS51257">
    <property type="entry name" value="PROKAR_LIPOPROTEIN"/>
    <property type="match status" value="1"/>
</dbReference>
<comment type="caution">
    <text evidence="2">The sequence shown here is derived from an EMBL/GenBank/DDBJ whole genome shotgun (WGS) entry which is preliminary data.</text>
</comment>
<accession>A0A179BVY1</accession>
<keyword evidence="1" id="KW-0732">Signal</keyword>
<reference evidence="2" key="1">
    <citation type="submission" date="2016-04" db="EMBL/GenBank/DDBJ databases">
        <title>Fast-growing isolate from the root nodules of Vavilovia formosa.</title>
        <authorList>
            <person name="Kimeklis A."/>
            <person name="Safronova V."/>
            <person name="Belimov A."/>
            <person name="Andronov E."/>
        </authorList>
    </citation>
    <scope>NUCLEOTIDE SEQUENCE [LARGE SCALE GENOMIC DNA]</scope>
    <source>
        <strain evidence="2">Vaf-46</strain>
    </source>
</reference>
<dbReference type="EMBL" id="LWBS01000097">
    <property type="protein sequence ID" value="OAP95797.1"/>
    <property type="molecule type" value="Genomic_DNA"/>
</dbReference>
<proteinExistence type="predicted"/>
<gene>
    <name evidence="2" type="ORF">A4U53_16880</name>
</gene>
<dbReference type="AlphaFoldDB" id="A0A179BVY1"/>
<feature type="signal peptide" evidence="1">
    <location>
        <begin position="1"/>
        <end position="27"/>
    </location>
</feature>
<feature type="chain" id="PRO_5008099727" evidence="1">
    <location>
        <begin position="28"/>
        <end position="170"/>
    </location>
</feature>
<evidence type="ECO:0000313" key="2">
    <source>
        <dbReference type="EMBL" id="OAP95797.1"/>
    </source>
</evidence>
<organism evidence="2">
    <name type="scientific">Rhizobium leguminosarum</name>
    <dbReference type="NCBI Taxonomy" id="384"/>
    <lineage>
        <taxon>Bacteria</taxon>
        <taxon>Pseudomonadati</taxon>
        <taxon>Pseudomonadota</taxon>
        <taxon>Alphaproteobacteria</taxon>
        <taxon>Hyphomicrobiales</taxon>
        <taxon>Rhizobiaceae</taxon>
        <taxon>Rhizobium/Agrobacterium group</taxon>
        <taxon>Rhizobium</taxon>
    </lineage>
</organism>
<name>A0A179BVY1_RHILE</name>
<sequence length="170" mass="17925">MRFSRPAVAGVIGLTACVFGACLAASAALTQEVEPPAPWVKLTGSHAGAVGTCSTIDASDIEACYMVRCDAKNGLIFEIGDATVGENGLRLARFEIGRYKETIRLDGNSPDRRTIVLSKHPKLLAALTSGADFATMFAIKAGVIDYSTGFELTGARDQISRLANGCRTKP</sequence>
<evidence type="ECO:0000256" key="1">
    <source>
        <dbReference type="SAM" id="SignalP"/>
    </source>
</evidence>